<dbReference type="GeneTree" id="ENSGT00940000158556"/>
<keyword evidence="11" id="KW-0677">Repeat</keyword>
<feature type="region of interest" description="Disordered" evidence="20">
    <location>
        <begin position="1007"/>
        <end position="1048"/>
    </location>
</feature>
<feature type="disulfide bond" evidence="19">
    <location>
        <begin position="1346"/>
        <end position="1494"/>
    </location>
</feature>
<protein>
    <recommendedName>
        <fullName evidence="5">ferroxidase</fullName>
        <ecNumber evidence="5">1.16.3.1</ecNumber>
    </recommendedName>
</protein>
<dbReference type="PIRSF" id="PIRSF000354">
    <property type="entry name" value="Factors_V_VIII"/>
    <property type="match status" value="1"/>
</dbReference>
<dbReference type="GO" id="GO:0005886">
    <property type="term" value="C:plasma membrane"/>
    <property type="evidence" value="ECO:0007669"/>
    <property type="project" value="TreeGrafter"/>
</dbReference>
<feature type="region of interest" description="Disordered" evidence="20">
    <location>
        <begin position="751"/>
        <end position="798"/>
    </location>
</feature>
<keyword evidence="15" id="KW-0406">Ion transport</keyword>
<dbReference type="InterPro" id="IPR011706">
    <property type="entry name" value="Cu-oxidase_C"/>
</dbReference>
<name>A0A669DK48_ORENI</name>
<evidence type="ECO:0000313" key="22">
    <source>
        <dbReference type="Ensembl" id="ENSONIP00000058791.1"/>
    </source>
</evidence>
<dbReference type="InterPro" id="IPR008979">
    <property type="entry name" value="Galactose-bd-like_sf"/>
</dbReference>
<feature type="disulfide bond" evidence="19">
    <location>
        <begin position="207"/>
        <end position="283"/>
    </location>
</feature>
<accession>A0A669DK48</accession>
<evidence type="ECO:0000256" key="1">
    <source>
        <dbReference type="ARBA" id="ARBA00001935"/>
    </source>
</evidence>
<dbReference type="InterPro" id="IPR050633">
    <property type="entry name" value="Neuropilin_MCO_CoagFactor"/>
</dbReference>
<feature type="compositionally biased region" description="Basic residues" evidence="20">
    <location>
        <begin position="1007"/>
        <end position="1026"/>
    </location>
</feature>
<dbReference type="GO" id="GO:0004322">
    <property type="term" value="F:ferroxidase activity"/>
    <property type="evidence" value="ECO:0007669"/>
    <property type="project" value="UniProtKB-EC"/>
</dbReference>
<dbReference type="GO" id="GO:0038023">
    <property type="term" value="F:signaling receptor activity"/>
    <property type="evidence" value="ECO:0007669"/>
    <property type="project" value="TreeGrafter"/>
</dbReference>
<evidence type="ECO:0000256" key="17">
    <source>
        <dbReference type="ARBA" id="ARBA00023157"/>
    </source>
</evidence>
<dbReference type="GO" id="GO:0005576">
    <property type="term" value="C:extracellular region"/>
    <property type="evidence" value="ECO:0007669"/>
    <property type="project" value="UniProtKB-SubCell"/>
</dbReference>
<evidence type="ECO:0000256" key="13">
    <source>
        <dbReference type="ARBA" id="ARBA00022989"/>
    </source>
</evidence>
<keyword evidence="9" id="KW-0479">Metal-binding</keyword>
<evidence type="ECO:0000256" key="12">
    <source>
        <dbReference type="ARBA" id="ARBA00022837"/>
    </source>
</evidence>
<dbReference type="InterPro" id="IPR000421">
    <property type="entry name" value="FA58C"/>
</dbReference>
<keyword evidence="7" id="KW-0964">Secreted</keyword>
<evidence type="ECO:0000259" key="21">
    <source>
        <dbReference type="PROSITE" id="PS50022"/>
    </source>
</evidence>
<dbReference type="InterPro" id="IPR008972">
    <property type="entry name" value="Cupredoxin"/>
</dbReference>
<reference evidence="22" key="1">
    <citation type="submission" date="2025-08" db="UniProtKB">
        <authorList>
            <consortium name="Ensembl"/>
        </authorList>
    </citation>
    <scope>IDENTIFICATION</scope>
</reference>
<keyword evidence="13" id="KW-1133">Transmembrane helix</keyword>
<dbReference type="Proteomes" id="UP000005207">
    <property type="component" value="Unplaced"/>
</dbReference>
<organism evidence="22 23">
    <name type="scientific">Oreochromis niloticus</name>
    <name type="common">Nile tilapia</name>
    <name type="synonym">Tilapia nilotica</name>
    <dbReference type="NCBI Taxonomy" id="8128"/>
    <lineage>
        <taxon>Eukaryota</taxon>
        <taxon>Metazoa</taxon>
        <taxon>Chordata</taxon>
        <taxon>Craniata</taxon>
        <taxon>Vertebrata</taxon>
        <taxon>Euteleostomi</taxon>
        <taxon>Actinopterygii</taxon>
        <taxon>Neopterygii</taxon>
        <taxon>Teleostei</taxon>
        <taxon>Neoteleostei</taxon>
        <taxon>Acanthomorphata</taxon>
        <taxon>Ovalentaria</taxon>
        <taxon>Cichlomorphae</taxon>
        <taxon>Cichliformes</taxon>
        <taxon>Cichlidae</taxon>
        <taxon>African cichlids</taxon>
        <taxon>Pseudocrenilabrinae</taxon>
        <taxon>Oreochromini</taxon>
        <taxon>Oreochromis</taxon>
    </lineage>
</organism>
<evidence type="ECO:0000256" key="20">
    <source>
        <dbReference type="SAM" id="MobiDB-lite"/>
    </source>
</evidence>
<proteinExistence type="inferred from homology"/>
<keyword evidence="6" id="KW-0813">Transport</keyword>
<keyword evidence="14" id="KW-0560">Oxidoreductase</keyword>
<dbReference type="Gene3D" id="2.60.120.260">
    <property type="entry name" value="Galactose-binding domain-like"/>
    <property type="match status" value="2"/>
</dbReference>
<evidence type="ECO:0000256" key="19">
    <source>
        <dbReference type="PIRSR" id="PIRSR000354-1"/>
    </source>
</evidence>
<keyword evidence="18" id="KW-0325">Glycoprotein</keyword>
<evidence type="ECO:0000256" key="7">
    <source>
        <dbReference type="ARBA" id="ARBA00022525"/>
    </source>
</evidence>
<evidence type="ECO:0000256" key="10">
    <source>
        <dbReference type="ARBA" id="ARBA00022729"/>
    </source>
</evidence>
<dbReference type="FunFam" id="2.60.120.260:FF:000002">
    <property type="entry name" value="Coagulation factor VIII"/>
    <property type="match status" value="2"/>
</dbReference>
<keyword evidence="16" id="KW-0472">Membrane</keyword>
<feature type="disulfide bond" evidence="19">
    <location>
        <begin position="1182"/>
        <end position="1208"/>
    </location>
</feature>
<feature type="disulfide bond" evidence="19">
    <location>
        <begin position="445"/>
        <end position="471"/>
    </location>
</feature>
<comment type="subcellular location">
    <subcellularLocation>
        <location evidence="2">Membrane</location>
        <topology evidence="2">Single-pass membrane protein</topology>
    </subcellularLocation>
    <subcellularLocation>
        <location evidence="3">Secreted</location>
    </subcellularLocation>
</comment>
<dbReference type="Pfam" id="PF07732">
    <property type="entry name" value="Cu-oxidase_3"/>
    <property type="match status" value="2"/>
</dbReference>
<dbReference type="GO" id="GO:0005507">
    <property type="term" value="F:copper ion binding"/>
    <property type="evidence" value="ECO:0007669"/>
    <property type="project" value="InterPro"/>
</dbReference>
<feature type="compositionally biased region" description="Polar residues" evidence="20">
    <location>
        <begin position="751"/>
        <end position="795"/>
    </location>
</feature>
<dbReference type="Ensembl" id="ENSONIT00000070571.1">
    <property type="protein sequence ID" value="ENSONIP00000058791.1"/>
    <property type="gene ID" value="ENSONIG00000016333.2"/>
</dbReference>
<dbReference type="SUPFAM" id="SSF49503">
    <property type="entry name" value="Cupredoxins"/>
    <property type="match status" value="6"/>
</dbReference>
<dbReference type="SUPFAM" id="SSF49785">
    <property type="entry name" value="Galactose-binding domain-like"/>
    <property type="match status" value="2"/>
</dbReference>
<dbReference type="Pfam" id="PF07731">
    <property type="entry name" value="Cu-oxidase_2"/>
    <property type="match status" value="1"/>
</dbReference>
<reference evidence="22" key="2">
    <citation type="submission" date="2025-09" db="UniProtKB">
        <authorList>
            <consortium name="Ensembl"/>
        </authorList>
    </citation>
    <scope>IDENTIFICATION</scope>
</reference>
<sequence>MFCVFPPCLRSGPTYKKVVFREYEKGFRQAKTHPSWLGLLGPTLRAEEGETIVVTFRNMATSPYSISPHGVAYGKQSEGAYYFDNTSQKEKEDDKVLPNSEHVYYWEVTSDVAPQKNDPTCLTYTYISHQNVVKDYNSGLIGTLLICKQGSLDESGQQAGIHHEYVFLFGVFDENKSKYEPSGYTSDSHVKYTINGYTNGSLPGNMCAYAPVRLHLVGMSSEPEVFSVHMNGQVLEQAGHKVSSVGLITGSSVTASMVAVHTGRWLLSSHTVNMHAFVDVINCEGFEKPHRWVTIAQKRQSREWKYYIAAEEIVWDYAPTKDFKRQYLSQSPTRIGGKYKKAVYTQYKDETFTERSEHLQRKNELGILGPVIRAQIRDIITIVFKNMASRPYSIYPHGLTIEKSQEGVNYPKGGNHSHGVQPGETHTYVWKVVEEDEPLEGDSRCLTRLYHSAVNTPRDIASGLIGPMLICKSQSLNVRNVQLKADKEQHAMFAVFDENKSWYLEDNIRQYCERSKVNREDPEFYKSNIKHTVNGYIFKNDPPLGFCSGEVATWHVSSIGAQDYIQTATFYGHTFELNDRTEDFLSLYPMTGETITMNMLNTGHLDDIKKEEEKADPVKNPSLEPDVYTEMFAEVLNLRSHKNQSADSDMEKLDLSFLDYDVVDVLEKDMNSTLNFTEIKSKPETSTTNPDALTEMWFLILKVLNITLGNLQNQSTSENTTHILNSSTPLTQSVLDNSTLYQIQNLTGLNSHNVSQKDSSTTRNGSLSSETTRPNVALQEPTNLTAAPSGNSSNSLERDRINVSLTTDNHTSIEEVVQDSEEKYTRGDVFSYSVPLSKPSINNFNSSLNSNLSADTLLENTKREDENNTAVKYGNTSAERTNHSLSVLEVDVEEVSSNIKRHNLTILELTESTDYKNSDNNTFLSSGDYKNVTQILLENDSEEVIIFLKENNTEAIKTSLVKIQGHNWTYEGTYQMIPEELPDQLKKHFEKETPQTTLPPKKKVRVVNRRKRPEKGHGMKTRKRKEYKPQARSGLPFSPRGFNPGMTPPKTLSCYLNRRQEKHELLSQETKFTKVVFRGYLDSSFTTPDIRGEIDEHLGILGPVIKAEVGQSIMVVFRNNANRPYSIHPNGVSYTKRTEGLSYEDDSHYWFKYDNEVNPNNTFTYLWKVGHTVGPKPEESDCRTWAYYSGVNPERDIHSGLIGPLLVCREGTLDTKLTDRREFTLLFMTFDEIMDHNFKENLKFHSINGIIHSLKGLRMYTNQLVTWHLINLGSPNDIHSVHFHGQTFIHKKTTSYRQAVYPLLPGGFATLEMYPSKPGLWQLETEVGLSQQKGMQTLFLVLDNDCCRPLGLESGSVKDGEITAINTRGYWEPHLARLNNQGKYNAWSTDKNSSFIQVDFQRPVVISQVATQGAKQMFYSQYVVKYLISYSNDRRKWIFYKGDSKGFRKVFTGNQEAYETKTNIFFPPVIGRFIRLHPIEWYNMATVRMEYFGCELDGCSVPLGMESEAIGDIYITASSTATSWYAGPWKPSLARLNRQGAVNAWRAKVNYNNMDQWLQVELPQVKKITGIITQGAKSLGKEMYVIKVIVNNFCLCLRQIQIFMGNTNNNDHARNYIYPPIFSRFIRVIPKSWMTSITMRIELLGCDFE</sequence>
<dbReference type="FunFam" id="2.60.40.420:FF:000002">
    <property type="entry name" value="Hephaestin like 1"/>
    <property type="match status" value="1"/>
</dbReference>
<evidence type="ECO:0000256" key="9">
    <source>
        <dbReference type="ARBA" id="ARBA00022723"/>
    </source>
</evidence>
<keyword evidence="23" id="KW-1185">Reference proteome</keyword>
<evidence type="ECO:0000256" key="3">
    <source>
        <dbReference type="ARBA" id="ARBA00004613"/>
    </source>
</evidence>
<dbReference type="EC" id="1.16.3.1" evidence="5"/>
<evidence type="ECO:0000256" key="16">
    <source>
        <dbReference type="ARBA" id="ARBA00023136"/>
    </source>
</evidence>
<dbReference type="Pfam" id="PF00754">
    <property type="entry name" value="F5_F8_type_C"/>
    <property type="match status" value="2"/>
</dbReference>
<feature type="domain" description="F5/8 type C" evidence="21">
    <location>
        <begin position="1346"/>
        <end position="1494"/>
    </location>
</feature>
<evidence type="ECO:0000256" key="4">
    <source>
        <dbReference type="ARBA" id="ARBA00010609"/>
    </source>
</evidence>
<dbReference type="GO" id="GO:0006811">
    <property type="term" value="P:monoatomic ion transport"/>
    <property type="evidence" value="ECO:0007669"/>
    <property type="project" value="UniProtKB-KW"/>
</dbReference>
<evidence type="ECO:0000256" key="8">
    <source>
        <dbReference type="ARBA" id="ARBA00022692"/>
    </source>
</evidence>
<evidence type="ECO:0000256" key="15">
    <source>
        <dbReference type="ARBA" id="ARBA00023065"/>
    </source>
</evidence>
<dbReference type="InterPro" id="IPR033138">
    <property type="entry name" value="Cu_oxidase_CS"/>
</dbReference>
<evidence type="ECO:0000256" key="5">
    <source>
        <dbReference type="ARBA" id="ARBA00013107"/>
    </source>
</evidence>
<comment type="similarity">
    <text evidence="4">Belongs to the multicopper oxidase family.</text>
</comment>
<keyword evidence="8" id="KW-0812">Transmembrane</keyword>
<comment type="cofactor">
    <cofactor evidence="1">
        <name>Cu cation</name>
        <dbReference type="ChEBI" id="CHEBI:23378"/>
    </cofactor>
</comment>
<dbReference type="InterPro" id="IPR011707">
    <property type="entry name" value="Cu-oxidase-like_N"/>
</dbReference>
<dbReference type="PROSITE" id="PS00079">
    <property type="entry name" value="MULTICOPPER_OXIDASE1"/>
    <property type="match status" value="1"/>
</dbReference>
<dbReference type="PROSITE" id="PS50022">
    <property type="entry name" value="FA58C_3"/>
    <property type="match status" value="2"/>
</dbReference>
<evidence type="ECO:0000256" key="14">
    <source>
        <dbReference type="ARBA" id="ARBA00023002"/>
    </source>
</evidence>
<dbReference type="PROSITE" id="PS01286">
    <property type="entry name" value="FA58C_2"/>
    <property type="match status" value="1"/>
</dbReference>
<keyword evidence="12" id="KW-0106">Calcium</keyword>
<gene>
    <name evidence="22" type="primary">f5</name>
</gene>
<dbReference type="FunFam" id="2.60.40.420:FF:000028">
    <property type="entry name" value="Ceruloplasmin"/>
    <property type="match status" value="2"/>
</dbReference>
<feature type="domain" description="F5/8 type C" evidence="21">
    <location>
        <begin position="1499"/>
        <end position="1646"/>
    </location>
</feature>
<evidence type="ECO:0000256" key="6">
    <source>
        <dbReference type="ARBA" id="ARBA00022448"/>
    </source>
</evidence>
<dbReference type="Gene3D" id="2.60.40.420">
    <property type="entry name" value="Cupredoxins - blue copper proteins"/>
    <property type="match status" value="5"/>
</dbReference>
<evidence type="ECO:0000313" key="23">
    <source>
        <dbReference type="Proteomes" id="UP000005207"/>
    </source>
</evidence>
<dbReference type="PANTHER" id="PTHR46806:SF10">
    <property type="entry name" value="COAGULATION FACTOR V"/>
    <property type="match status" value="1"/>
</dbReference>
<keyword evidence="10" id="KW-0732">Signal</keyword>
<dbReference type="InterPro" id="IPR024715">
    <property type="entry name" value="Factor_5/8-like"/>
</dbReference>
<feature type="disulfide bond" evidence="19">
    <location>
        <begin position="121"/>
        <end position="147"/>
    </location>
</feature>
<dbReference type="CDD" id="cd00057">
    <property type="entry name" value="FA58C"/>
    <property type="match status" value="2"/>
</dbReference>
<keyword evidence="17 19" id="KW-1015">Disulfide bond</keyword>
<evidence type="ECO:0000256" key="11">
    <source>
        <dbReference type="ARBA" id="ARBA00022737"/>
    </source>
</evidence>
<dbReference type="PROSITE" id="PS01285">
    <property type="entry name" value="FA58C_1"/>
    <property type="match status" value="2"/>
</dbReference>
<dbReference type="PANTHER" id="PTHR46806">
    <property type="entry name" value="F5/8 TYPE C DOMAIN-CONTAINING PROTEIN"/>
    <property type="match status" value="1"/>
</dbReference>
<evidence type="ECO:0000256" key="18">
    <source>
        <dbReference type="ARBA" id="ARBA00023180"/>
    </source>
</evidence>
<evidence type="ECO:0000256" key="2">
    <source>
        <dbReference type="ARBA" id="ARBA00004167"/>
    </source>
</evidence>
<dbReference type="SMART" id="SM00231">
    <property type="entry name" value="FA58C"/>
    <property type="match status" value="2"/>
</dbReference>